<accession>A0A0N4UF07</accession>
<dbReference type="CDD" id="cd00170">
    <property type="entry name" value="SEC14"/>
    <property type="match status" value="1"/>
</dbReference>
<dbReference type="InterPro" id="IPR001251">
    <property type="entry name" value="CRAL-TRIO_dom"/>
</dbReference>
<feature type="domain" description="CRAL-TRIO" evidence="1">
    <location>
        <begin position="107"/>
        <end position="253"/>
    </location>
</feature>
<dbReference type="WBParaSite" id="DME_0000599201-mRNA-1">
    <property type="protein sequence ID" value="DME_0000599201-mRNA-1"/>
    <property type="gene ID" value="DME_0000599201"/>
</dbReference>
<reference evidence="5" key="1">
    <citation type="submission" date="2017-02" db="UniProtKB">
        <authorList>
            <consortium name="WormBaseParasite"/>
        </authorList>
    </citation>
    <scope>IDENTIFICATION</scope>
</reference>
<dbReference type="Proteomes" id="UP000038040">
    <property type="component" value="Unplaced"/>
</dbReference>
<dbReference type="OrthoDB" id="1434354at2759"/>
<dbReference type="EMBL" id="UYYG01000010">
    <property type="protein sequence ID" value="VDN50958.1"/>
    <property type="molecule type" value="Genomic_DNA"/>
</dbReference>
<evidence type="ECO:0000313" key="2">
    <source>
        <dbReference type="EMBL" id="VDN50958.1"/>
    </source>
</evidence>
<protein>
    <submittedName>
        <fullName evidence="5">CRAL-TRIO domain-containing protein</fullName>
    </submittedName>
</protein>
<dbReference type="STRING" id="318479.A0A0N4UF07"/>
<dbReference type="PANTHER" id="PTHR47159">
    <property type="entry name" value="PROTEIN CBG07705-RELATED"/>
    <property type="match status" value="1"/>
</dbReference>
<dbReference type="AlphaFoldDB" id="A0A0N4UF07"/>
<dbReference type="PANTHER" id="PTHR47159:SF5">
    <property type="entry name" value="CRAL-TRIO DOMAIN-CONTAINING PROTEIN"/>
    <property type="match status" value="1"/>
</dbReference>
<dbReference type="Gene3D" id="2.60.120.680">
    <property type="entry name" value="GOLD domain"/>
    <property type="match status" value="1"/>
</dbReference>
<proteinExistence type="predicted"/>
<dbReference type="Pfam" id="PF00650">
    <property type="entry name" value="CRAL_TRIO"/>
    <property type="match status" value="1"/>
</dbReference>
<evidence type="ECO:0000313" key="3">
    <source>
        <dbReference type="Proteomes" id="UP000038040"/>
    </source>
</evidence>
<evidence type="ECO:0000313" key="5">
    <source>
        <dbReference type="WBParaSite" id="DME_0000599201-mRNA-1"/>
    </source>
</evidence>
<dbReference type="InterPro" id="IPR036865">
    <property type="entry name" value="CRAL-TRIO_dom_sf"/>
</dbReference>
<keyword evidence="4" id="KW-1185">Reference proteome</keyword>
<organism evidence="3 5">
    <name type="scientific">Dracunculus medinensis</name>
    <name type="common">Guinea worm</name>
    <dbReference type="NCBI Taxonomy" id="318479"/>
    <lineage>
        <taxon>Eukaryota</taxon>
        <taxon>Metazoa</taxon>
        <taxon>Ecdysozoa</taxon>
        <taxon>Nematoda</taxon>
        <taxon>Chromadorea</taxon>
        <taxon>Rhabditida</taxon>
        <taxon>Spirurina</taxon>
        <taxon>Dracunculoidea</taxon>
        <taxon>Dracunculidae</taxon>
        <taxon>Dracunculus</taxon>
    </lineage>
</organism>
<sequence length="387" mass="45130">MTEMKTAILSDDDREKVDKLRKLVQYDLTRYYDTDFNLLRWIQGFSENIEETGVKLRAHLKARASTWKLDEMSKAPREHPIHRHWRYGITGLSGVLENVVVNIEQCGRTDYWGMLQTHSIIEILRARIPDLENMLYHVMEVEKKTGKQASILFVMDLTELKYDTRLYQLVVGPLKCLAEFMSEHYVELIKFFVLVNAPSFVYALWTIVKPLLPEKTKNKVRILSSSNWKNEILEYACAESLPDIWNSPDEPKLFTAKVSPPIKYPENNYWNAKSIKDPKNLQKLRIAAGKKLFLTGKMRKNDVLNFWICANIDMGFGIFRTDEELEEDISKMETIYPLFGWIPGPTLVPLEDSITIPKSGFYKIIISNEKAWWNTLLIDCKFSEAFQ</sequence>
<dbReference type="Pfam" id="PF25883">
    <property type="entry name" value="F28H7_8_C"/>
    <property type="match status" value="1"/>
</dbReference>
<name>A0A0N4UF07_DRAME</name>
<dbReference type="Gene3D" id="3.40.525.10">
    <property type="entry name" value="CRAL-TRIO lipid binding domain"/>
    <property type="match status" value="1"/>
</dbReference>
<dbReference type="InterPro" id="IPR053302">
    <property type="entry name" value="CRAL-TRIO_domain"/>
</dbReference>
<dbReference type="PROSITE" id="PS50191">
    <property type="entry name" value="CRAL_TRIO"/>
    <property type="match status" value="1"/>
</dbReference>
<dbReference type="SUPFAM" id="SSF52087">
    <property type="entry name" value="CRAL/TRIO domain"/>
    <property type="match status" value="1"/>
</dbReference>
<dbReference type="SMART" id="SM00516">
    <property type="entry name" value="SEC14"/>
    <property type="match status" value="1"/>
</dbReference>
<dbReference type="InterPro" id="IPR058960">
    <property type="entry name" value="Ctg-1-like_C"/>
</dbReference>
<reference evidence="2 4" key="2">
    <citation type="submission" date="2018-11" db="EMBL/GenBank/DDBJ databases">
        <authorList>
            <consortium name="Pathogen Informatics"/>
        </authorList>
    </citation>
    <scope>NUCLEOTIDE SEQUENCE [LARGE SCALE GENOMIC DNA]</scope>
</reference>
<dbReference type="Proteomes" id="UP000274756">
    <property type="component" value="Unassembled WGS sequence"/>
</dbReference>
<evidence type="ECO:0000313" key="4">
    <source>
        <dbReference type="Proteomes" id="UP000274756"/>
    </source>
</evidence>
<gene>
    <name evidence="2" type="ORF">DME_LOCUS931</name>
</gene>
<evidence type="ECO:0000259" key="1">
    <source>
        <dbReference type="PROSITE" id="PS50191"/>
    </source>
</evidence>